<dbReference type="Proteomes" id="UP001634394">
    <property type="component" value="Unassembled WGS sequence"/>
</dbReference>
<sequence length="301" mass="34488">SSLSSFGSLRSETESELANLSESDVDFTALSDPGRLTIHLSGDPHEVTQILALYRSILNWVQSDLPLFQPEVMQTTPVLNPDIASNSSLPALCVMVFLRDDNMHGSERIMLCKKYFEKPPWRFHHSETYSDCLTKISPCVPLDFYYTSENLPLWALRQVHYGKEHIRILLFTNPQTWEQMIRFYKHILTKDAELIRNDFCLFTVHSDIHFDIQFALKRLRDDKQPKFLACATLNVRIRNIGQVLSGLCKVCEPMADNKWVTADHDGNTVVLESMGFVDRSAVDVSKLSLFTETNCEDGFYV</sequence>
<comment type="caution">
    <text evidence="3">The sequence shown here is derived from an EMBL/GenBank/DDBJ whole genome shotgun (WGS) entry which is preliminary data.</text>
</comment>
<dbReference type="InterPro" id="IPR046365">
    <property type="entry name" value="FAM124_dom"/>
</dbReference>
<dbReference type="InterPro" id="IPR029380">
    <property type="entry name" value="FAM124"/>
</dbReference>
<feature type="non-terminal residue" evidence="3">
    <location>
        <position position="1"/>
    </location>
</feature>
<dbReference type="PANTHER" id="PTHR14715:SF6">
    <property type="entry name" value="FAM124 DOMAIN-CONTAINING PROTEIN"/>
    <property type="match status" value="1"/>
</dbReference>
<evidence type="ECO:0000259" key="2">
    <source>
        <dbReference type="Pfam" id="PF15067"/>
    </source>
</evidence>
<dbReference type="EMBL" id="JBJQND010000016">
    <property type="protein sequence ID" value="KAL3848431.1"/>
    <property type="molecule type" value="Genomic_DNA"/>
</dbReference>
<evidence type="ECO:0000313" key="4">
    <source>
        <dbReference type="Proteomes" id="UP001634394"/>
    </source>
</evidence>
<dbReference type="PANTHER" id="PTHR14715">
    <property type="entry name" value="FAM124 DOMAIN-CONTAINING PROTEIN-RELATED"/>
    <property type="match status" value="1"/>
</dbReference>
<accession>A0ABD3UI13</accession>
<feature type="domain" description="FAM124" evidence="2">
    <location>
        <begin position="37"/>
        <end position="272"/>
    </location>
</feature>
<dbReference type="AlphaFoldDB" id="A0ABD3UI13"/>
<comment type="similarity">
    <text evidence="1">Belongs to the FAM124 family.</text>
</comment>
<dbReference type="Pfam" id="PF15067">
    <property type="entry name" value="FAM124"/>
    <property type="match status" value="1"/>
</dbReference>
<evidence type="ECO:0000313" key="3">
    <source>
        <dbReference type="EMBL" id="KAL3848431.1"/>
    </source>
</evidence>
<evidence type="ECO:0000256" key="1">
    <source>
        <dbReference type="ARBA" id="ARBA00006440"/>
    </source>
</evidence>
<organism evidence="3 4">
    <name type="scientific">Sinanodonta woodiana</name>
    <name type="common">Chinese pond mussel</name>
    <name type="synonym">Anodonta woodiana</name>
    <dbReference type="NCBI Taxonomy" id="1069815"/>
    <lineage>
        <taxon>Eukaryota</taxon>
        <taxon>Metazoa</taxon>
        <taxon>Spiralia</taxon>
        <taxon>Lophotrochozoa</taxon>
        <taxon>Mollusca</taxon>
        <taxon>Bivalvia</taxon>
        <taxon>Autobranchia</taxon>
        <taxon>Heteroconchia</taxon>
        <taxon>Palaeoheterodonta</taxon>
        <taxon>Unionida</taxon>
        <taxon>Unionoidea</taxon>
        <taxon>Unionidae</taxon>
        <taxon>Unioninae</taxon>
        <taxon>Sinanodonta</taxon>
    </lineage>
</organism>
<gene>
    <name evidence="3" type="ORF">ACJMK2_019289</name>
</gene>
<name>A0ABD3UI13_SINWO</name>
<protein>
    <recommendedName>
        <fullName evidence="2">FAM124 domain-containing protein</fullName>
    </recommendedName>
</protein>
<keyword evidence="4" id="KW-1185">Reference proteome</keyword>
<proteinExistence type="inferred from homology"/>
<reference evidence="3 4" key="1">
    <citation type="submission" date="2024-11" db="EMBL/GenBank/DDBJ databases">
        <title>Chromosome-level genome assembly of the freshwater bivalve Anodonta woodiana.</title>
        <authorList>
            <person name="Chen X."/>
        </authorList>
    </citation>
    <scope>NUCLEOTIDE SEQUENCE [LARGE SCALE GENOMIC DNA]</scope>
    <source>
        <strain evidence="3">MN2024</strain>
        <tissue evidence="3">Gills</tissue>
    </source>
</reference>